<gene>
    <name evidence="5" type="ORF">FOH10_13860</name>
</gene>
<evidence type="ECO:0000256" key="2">
    <source>
        <dbReference type="ARBA" id="ARBA00022630"/>
    </source>
</evidence>
<dbReference type="KEGG" id="nod:FOH10_13860"/>
<evidence type="ECO:0000256" key="1">
    <source>
        <dbReference type="ARBA" id="ARBA00001974"/>
    </source>
</evidence>
<dbReference type="AlphaFoldDB" id="A0A516NL46"/>
<dbReference type="GO" id="GO:0016709">
    <property type="term" value="F:oxidoreductase activity, acting on paired donors, with incorporation or reduction of molecular oxygen, NAD(P)H as one donor, and incorporation of one atom of oxygen"/>
    <property type="evidence" value="ECO:0007669"/>
    <property type="project" value="UniProtKB-ARBA"/>
</dbReference>
<dbReference type="PRINTS" id="PR00420">
    <property type="entry name" value="RNGMNOXGNASE"/>
</dbReference>
<sequence length="544" mass="57118">MATVYPEWEHCSHKDVIMCETTVPVLIAGGDSVGLAAALFLAHRGVRALVVEEQAGPSIHPRATGLGPRTMEFFRQLGLEAAIDAACVDLPGGSLGKIAVETLAGAELTAFPALPTPSGFSAEDIASPAQVRGLCPQHRLDAVLLPAARERGATVRYGRRVTAVTQDGTGVVATLDNGDTVRAVYLLVADGAHSGIRTALGVGTSGPGAVGSAKVNILFRADLEPYVRGTRFVTCNIANSAITGMLATIDGEQEWTLHVDIAEENGESAADFTETRCRDLIRAAVGDATLDAQVRSVLPWRPRAQLADRFRVGRAFLVGDAAHTVPPLGAFGLNTGIADAHNLAWKLAAVLDGWCGPALLDTYEQERRPIAALTLDQALLRLPDPRLHWDTGADAAAARAAVGAWNAPVVQLGYRYDSAAVIDAVPEPPSHEDISLALDGAPGSRLPHRWLQRDGHRVSTLDLVGPGYTLLSPAAEWTAAARELADRLDAELTAVGVDVDDVPGIGATGAVLVRPDQYIAWRTTALAEEPAAALATACARIAGR</sequence>
<keyword evidence="2" id="KW-0285">Flavoprotein</keyword>
<dbReference type="Pfam" id="PF21274">
    <property type="entry name" value="Rng_hyd_C"/>
    <property type="match status" value="1"/>
</dbReference>
<organism evidence="5 6">
    <name type="scientific">Nocardia otitidiscaviarum</name>
    <dbReference type="NCBI Taxonomy" id="1823"/>
    <lineage>
        <taxon>Bacteria</taxon>
        <taxon>Bacillati</taxon>
        <taxon>Actinomycetota</taxon>
        <taxon>Actinomycetes</taxon>
        <taxon>Mycobacteriales</taxon>
        <taxon>Nocardiaceae</taxon>
        <taxon>Nocardia</taxon>
    </lineage>
</organism>
<dbReference type="InterPro" id="IPR036188">
    <property type="entry name" value="FAD/NAD-bd_sf"/>
</dbReference>
<dbReference type="Gene3D" id="3.50.50.60">
    <property type="entry name" value="FAD/NAD(P)-binding domain"/>
    <property type="match status" value="1"/>
</dbReference>
<name>A0A516NL46_9NOCA</name>
<evidence type="ECO:0000256" key="3">
    <source>
        <dbReference type="ARBA" id="ARBA00022827"/>
    </source>
</evidence>
<dbReference type="Proteomes" id="UP000317039">
    <property type="component" value="Chromosome"/>
</dbReference>
<accession>A0A516NL46</accession>
<comment type="cofactor">
    <cofactor evidence="1">
        <name>FAD</name>
        <dbReference type="ChEBI" id="CHEBI:57692"/>
    </cofactor>
</comment>
<feature type="domain" description="FAD-binding" evidence="4">
    <location>
        <begin position="23"/>
        <end position="377"/>
    </location>
</feature>
<dbReference type="Gene3D" id="3.40.30.120">
    <property type="match status" value="1"/>
</dbReference>
<keyword evidence="3" id="KW-0274">FAD</keyword>
<protein>
    <submittedName>
        <fullName evidence="5">2,4-dichlorophenol 6-monooxygenase</fullName>
    </submittedName>
</protein>
<dbReference type="InterPro" id="IPR002938">
    <property type="entry name" value="FAD-bd"/>
</dbReference>
<keyword evidence="5" id="KW-0503">Monooxygenase</keyword>
<dbReference type="InterPro" id="IPR050641">
    <property type="entry name" value="RIFMO-like"/>
</dbReference>
<reference evidence="5 6" key="1">
    <citation type="submission" date="2019-07" db="EMBL/GenBank/DDBJ databases">
        <title>Complete Genome Sequence and Methylome Analysis of Nocardia otitidis-caviarum NEB252.</title>
        <authorList>
            <person name="Fomenkov A."/>
            <person name="Anton B.P."/>
            <person name="Vincze T."/>
            <person name="Roberts R.J."/>
        </authorList>
    </citation>
    <scope>NUCLEOTIDE SEQUENCE [LARGE SCALE GENOMIC DNA]</scope>
    <source>
        <strain evidence="5 6">NEB252</strain>
    </source>
</reference>
<dbReference type="PANTHER" id="PTHR43004">
    <property type="entry name" value="TRK SYSTEM POTASSIUM UPTAKE PROTEIN"/>
    <property type="match status" value="1"/>
</dbReference>
<dbReference type="EMBL" id="CP041695">
    <property type="protein sequence ID" value="QDP79630.1"/>
    <property type="molecule type" value="Genomic_DNA"/>
</dbReference>
<dbReference type="SUPFAM" id="SSF51905">
    <property type="entry name" value="FAD/NAD(P)-binding domain"/>
    <property type="match status" value="1"/>
</dbReference>
<evidence type="ECO:0000313" key="6">
    <source>
        <dbReference type="Proteomes" id="UP000317039"/>
    </source>
</evidence>
<dbReference type="GO" id="GO:0071949">
    <property type="term" value="F:FAD binding"/>
    <property type="evidence" value="ECO:0007669"/>
    <property type="project" value="InterPro"/>
</dbReference>
<dbReference type="PANTHER" id="PTHR43004:SF19">
    <property type="entry name" value="BINDING MONOOXYGENASE, PUTATIVE (JCVI)-RELATED"/>
    <property type="match status" value="1"/>
</dbReference>
<keyword evidence="5" id="KW-0560">Oxidoreductase</keyword>
<dbReference type="Pfam" id="PF01494">
    <property type="entry name" value="FAD_binding_3"/>
    <property type="match status" value="1"/>
</dbReference>
<evidence type="ECO:0000259" key="4">
    <source>
        <dbReference type="Pfam" id="PF01494"/>
    </source>
</evidence>
<evidence type="ECO:0000313" key="5">
    <source>
        <dbReference type="EMBL" id="QDP79630.1"/>
    </source>
</evidence>
<dbReference type="Gene3D" id="3.30.9.10">
    <property type="entry name" value="D-Amino Acid Oxidase, subunit A, domain 2"/>
    <property type="match status" value="1"/>
</dbReference>
<proteinExistence type="predicted"/>